<dbReference type="PANTHER" id="PTHR43439">
    <property type="entry name" value="PHENYLACETATE-COENZYME A LIGASE"/>
    <property type="match status" value="1"/>
</dbReference>
<dbReference type="Gene3D" id="3.40.50.720">
    <property type="entry name" value="NAD(P)-binding Rossmann-like Domain"/>
    <property type="match status" value="1"/>
</dbReference>
<gene>
    <name evidence="4" type="ORF">IEO21_05549</name>
</gene>
<dbReference type="InterPro" id="IPR020806">
    <property type="entry name" value="PKS_PP-bd"/>
</dbReference>
<dbReference type="PANTHER" id="PTHR43439:SF2">
    <property type="entry name" value="ENZYME, PUTATIVE (JCVI)-RELATED"/>
    <property type="match status" value="1"/>
</dbReference>
<sequence>MGDNTFELVVLANENSTPSVINTKVDGVDGYATSDLIAPHPTLAGYWKILGRTDDQIMHSTGEKTNPGPLENILKQDPLVSDCLMFGRGRFQAGILVEPKKEFAFDASDKVLLAEFRNKIWPSVEKLNAYAPQHSRLFKEMILVAKPSKPFTYTAKGSVRRGAIIKEYEDEIDAQYDAVEESAQSNIQPPDHWDQQTALVFTRSVVEKVFTVPVDDDGDIFEHGCDSLQATWIRNTILRAIRDSTKTNTRNVSSGFIYEYPTISKLASFVLTLASGTVNGTTVDPATIVQGMRAMVAKYSKDFPVHKGGVKSTGKVVLLTGTTGGLGCYGLQALVADPTVSRVYAFNRPARSGESLRERQRATLVDRGLDPSFLESKKLVLLEGDLSAPAFGLSRDVYQELGRSVTHIIHNAWRVDFKISLASFESNVYGVRALVNLALESPLSPPPKLLFTSSIGVVQNSQDDRTVSEKPVDAILAIGNGYTQSKWVSEEILYSARAQTALKPVVIRVGQLCGSLDGSWNAHEWFPSIVQSTPKLGCFPDDDQKAAWIPLDISAKALVDFLSAPDSIDTVHLVHPRPVSWHSLAVVAAQEFSVPLVSFKEWVAKLEQYAEAIVKEDDTGLDSRHTSQSIHAIELIPSYKAMAQNSSGSGHAAGLPDLSVEKTSIASPTLADPSLPQLGPAHVKSWIAYWRRVGLFA</sequence>
<accession>A0A8H7P1M9</accession>
<keyword evidence="1" id="KW-0596">Phosphopantetheine</keyword>
<dbReference type="Pfam" id="PF07993">
    <property type="entry name" value="NAD_binding_4"/>
    <property type="match status" value="1"/>
</dbReference>
<keyword evidence="2" id="KW-0597">Phosphoprotein</keyword>
<name>A0A8H7P1M9_9APHY</name>
<dbReference type="GO" id="GO:0031177">
    <property type="term" value="F:phosphopantetheine binding"/>
    <property type="evidence" value="ECO:0007669"/>
    <property type="project" value="InterPro"/>
</dbReference>
<dbReference type="EMBL" id="JADOXO010000103">
    <property type="protein sequence ID" value="KAF9813512.1"/>
    <property type="molecule type" value="Genomic_DNA"/>
</dbReference>
<dbReference type="SUPFAM" id="SSF51735">
    <property type="entry name" value="NAD(P)-binding Rossmann-fold domains"/>
    <property type="match status" value="1"/>
</dbReference>
<reference evidence="4" key="1">
    <citation type="submission" date="2020-11" db="EMBL/GenBank/DDBJ databases">
        <authorList>
            <person name="Koelle M."/>
            <person name="Horta M.A.C."/>
            <person name="Nowrousian M."/>
            <person name="Ohm R.A."/>
            <person name="Benz P."/>
            <person name="Pilgard A."/>
        </authorList>
    </citation>
    <scope>NUCLEOTIDE SEQUENCE</scope>
    <source>
        <strain evidence="4">FPRL280</strain>
    </source>
</reference>
<comment type="caution">
    <text evidence="4">The sequence shown here is derived from an EMBL/GenBank/DDBJ whole genome shotgun (WGS) entry which is preliminary data.</text>
</comment>
<protein>
    <recommendedName>
        <fullName evidence="3">Polyketide synthase-like phosphopantetheine-binding domain-containing protein</fullName>
    </recommendedName>
</protein>
<reference evidence="4" key="2">
    <citation type="journal article" name="Front. Microbiol.">
        <title>Degradative Capacity of Two Strains of Rhodonia placenta: From Phenotype to Genotype.</title>
        <authorList>
            <person name="Kolle M."/>
            <person name="Horta M.A.C."/>
            <person name="Nowrousian M."/>
            <person name="Ohm R.A."/>
            <person name="Benz J.P."/>
            <person name="Pilgard A."/>
        </authorList>
    </citation>
    <scope>NUCLEOTIDE SEQUENCE</scope>
    <source>
        <strain evidence="4">FPRL280</strain>
    </source>
</reference>
<dbReference type="AlphaFoldDB" id="A0A8H7P1M9"/>
<dbReference type="Proteomes" id="UP000639403">
    <property type="component" value="Unassembled WGS sequence"/>
</dbReference>
<organism evidence="4 5">
    <name type="scientific">Rhodonia placenta</name>
    <dbReference type="NCBI Taxonomy" id="104341"/>
    <lineage>
        <taxon>Eukaryota</taxon>
        <taxon>Fungi</taxon>
        <taxon>Dikarya</taxon>
        <taxon>Basidiomycota</taxon>
        <taxon>Agaricomycotina</taxon>
        <taxon>Agaricomycetes</taxon>
        <taxon>Polyporales</taxon>
        <taxon>Adustoporiaceae</taxon>
        <taxon>Rhodonia</taxon>
    </lineage>
</organism>
<evidence type="ECO:0000313" key="4">
    <source>
        <dbReference type="EMBL" id="KAF9813512.1"/>
    </source>
</evidence>
<feature type="domain" description="Polyketide synthase-like phosphopantetheine-binding" evidence="3">
    <location>
        <begin position="199"/>
        <end position="274"/>
    </location>
</feature>
<dbReference type="SMART" id="SM00823">
    <property type="entry name" value="PKS_PP"/>
    <property type="match status" value="1"/>
</dbReference>
<evidence type="ECO:0000259" key="3">
    <source>
        <dbReference type="SMART" id="SM00823"/>
    </source>
</evidence>
<dbReference type="InterPro" id="IPR036291">
    <property type="entry name" value="NAD(P)-bd_dom_sf"/>
</dbReference>
<dbReference type="InterPro" id="IPR013120">
    <property type="entry name" value="FAR_NAD-bd"/>
</dbReference>
<evidence type="ECO:0000256" key="2">
    <source>
        <dbReference type="ARBA" id="ARBA00022553"/>
    </source>
</evidence>
<dbReference type="SUPFAM" id="SSF56801">
    <property type="entry name" value="Acetyl-CoA synthetase-like"/>
    <property type="match status" value="1"/>
</dbReference>
<dbReference type="Pfam" id="PF23562">
    <property type="entry name" value="AMP-binding_C_3"/>
    <property type="match status" value="1"/>
</dbReference>
<dbReference type="InterPro" id="IPR051414">
    <property type="entry name" value="Adenylate-forming_Reductase"/>
</dbReference>
<evidence type="ECO:0000313" key="5">
    <source>
        <dbReference type="Proteomes" id="UP000639403"/>
    </source>
</evidence>
<proteinExistence type="predicted"/>
<evidence type="ECO:0000256" key="1">
    <source>
        <dbReference type="ARBA" id="ARBA00022450"/>
    </source>
</evidence>